<sequence>MRIHIKRVATCSVAMFGVLVVMAFVHDSYLFFGSGNTGSRSSNTLGRLFGVSKLEVDSFNKVPAPLAVPKMAVDDSVRKNEAPPLKEAEHNEQAGGVAKDLKNNEQLNRRVVVNGDKGKVGEGNKIAPDMKEKNAENIQHKEVARNANEKEKVQMDSANKKAVADGDKKNQAAGNTENVPYVYDWERDFGSKYFRGEKLADDMLAVTPPTFLPNYKNPCFYVKDPNGGIVLPGEVRVLMKCLPYFHLIGVDKSGTTDLWFRLMKHKQIVDNSGVLGKETHWWSWRRFGFDIWVRNAPVRHFNWYIDHFDRPARLMSGTTEIRGNSTYHSVITGEGSPTVFWDFTGWDLLPQNKQKTPETAALTPHCIHHLQPQAKLLLVLRNPVDRMYSEYLFLDRFKSHHNISAELFHKGVQQSIAMYQDCVRIQHSTAACLYNKTLHMHLPVRIVVGMYSVWLKEWFKVFTREQILILRNEDYAADLAGHLTRVFGFLELSPLSQEDTDKIVQRKRAFQRSDNEKAVGNMLPATRKLLTDFYASYNKELATLLADDRYLWL</sequence>
<comment type="caution">
    <text evidence="3">The sequence shown here is derived from an EMBL/GenBank/DDBJ whole genome shotgun (WGS) entry which is preliminary data.</text>
</comment>
<name>A0AAN9BVI1_9CAEN</name>
<keyword evidence="1" id="KW-0175">Coiled coil</keyword>
<dbReference type="PANTHER" id="PTHR15723:SF0">
    <property type="entry name" value="CARBOHYDRATE SULFOTRANSFERASE 15"/>
    <property type="match status" value="1"/>
</dbReference>
<evidence type="ECO:0000313" key="3">
    <source>
        <dbReference type="EMBL" id="KAK7112080.1"/>
    </source>
</evidence>
<organism evidence="3 4">
    <name type="scientific">Littorina saxatilis</name>
    <dbReference type="NCBI Taxonomy" id="31220"/>
    <lineage>
        <taxon>Eukaryota</taxon>
        <taxon>Metazoa</taxon>
        <taxon>Spiralia</taxon>
        <taxon>Lophotrochozoa</taxon>
        <taxon>Mollusca</taxon>
        <taxon>Gastropoda</taxon>
        <taxon>Caenogastropoda</taxon>
        <taxon>Littorinimorpha</taxon>
        <taxon>Littorinoidea</taxon>
        <taxon>Littorinidae</taxon>
        <taxon>Littorina</taxon>
    </lineage>
</organism>
<dbReference type="Pfam" id="PF00685">
    <property type="entry name" value="Sulfotransfer_1"/>
    <property type="match status" value="1"/>
</dbReference>
<dbReference type="Gene3D" id="3.40.50.300">
    <property type="entry name" value="P-loop containing nucleotide triphosphate hydrolases"/>
    <property type="match status" value="1"/>
</dbReference>
<accession>A0AAN9BVI1</accession>
<evidence type="ECO:0000313" key="4">
    <source>
        <dbReference type="Proteomes" id="UP001374579"/>
    </source>
</evidence>
<evidence type="ECO:0000256" key="1">
    <source>
        <dbReference type="SAM" id="Coils"/>
    </source>
</evidence>
<dbReference type="Proteomes" id="UP001374579">
    <property type="component" value="Unassembled WGS sequence"/>
</dbReference>
<dbReference type="GO" id="GO:0019319">
    <property type="term" value="P:hexose biosynthetic process"/>
    <property type="evidence" value="ECO:0007669"/>
    <property type="project" value="TreeGrafter"/>
</dbReference>
<proteinExistence type="predicted"/>
<protein>
    <recommendedName>
        <fullName evidence="2">Sulfotransferase domain-containing protein</fullName>
    </recommendedName>
</protein>
<keyword evidence="4" id="KW-1185">Reference proteome</keyword>
<feature type="coiled-coil region" evidence="1">
    <location>
        <begin position="130"/>
        <end position="161"/>
    </location>
</feature>
<dbReference type="EMBL" id="JBAMIC010000002">
    <property type="protein sequence ID" value="KAK7112080.1"/>
    <property type="molecule type" value="Genomic_DNA"/>
</dbReference>
<dbReference type="InterPro" id="IPR052654">
    <property type="entry name" value="CS_Sulfotransferase"/>
</dbReference>
<dbReference type="GO" id="GO:0050659">
    <property type="term" value="F:N-acetylgalactosamine 4-sulfate 6-O-sulfotransferase activity"/>
    <property type="evidence" value="ECO:0007669"/>
    <property type="project" value="TreeGrafter"/>
</dbReference>
<evidence type="ECO:0000259" key="2">
    <source>
        <dbReference type="Pfam" id="PF00685"/>
    </source>
</evidence>
<dbReference type="PANTHER" id="PTHR15723">
    <property type="entry name" value="CARBOHYDRATE SULFOTRANSFERASE 15"/>
    <property type="match status" value="1"/>
</dbReference>
<dbReference type="InterPro" id="IPR027417">
    <property type="entry name" value="P-loop_NTPase"/>
</dbReference>
<reference evidence="3 4" key="1">
    <citation type="submission" date="2024-02" db="EMBL/GenBank/DDBJ databases">
        <title>Chromosome-scale genome assembly of the rough periwinkle Littorina saxatilis.</title>
        <authorList>
            <person name="De Jode A."/>
            <person name="Faria R."/>
            <person name="Formenti G."/>
            <person name="Sims Y."/>
            <person name="Smith T.P."/>
            <person name="Tracey A."/>
            <person name="Wood J.M.D."/>
            <person name="Zagrodzka Z.B."/>
            <person name="Johannesson K."/>
            <person name="Butlin R.K."/>
            <person name="Leder E.H."/>
        </authorList>
    </citation>
    <scope>NUCLEOTIDE SEQUENCE [LARGE SCALE GENOMIC DNA]</scope>
    <source>
        <strain evidence="3">Snail1</strain>
        <tissue evidence="3">Muscle</tissue>
    </source>
</reference>
<dbReference type="SUPFAM" id="SSF52540">
    <property type="entry name" value="P-loop containing nucleoside triphosphate hydrolases"/>
    <property type="match status" value="1"/>
</dbReference>
<dbReference type="AlphaFoldDB" id="A0AAN9BVI1"/>
<dbReference type="InterPro" id="IPR000863">
    <property type="entry name" value="Sulfotransferase_dom"/>
</dbReference>
<feature type="domain" description="Sulfotransferase" evidence="2">
    <location>
        <begin position="247"/>
        <end position="506"/>
    </location>
</feature>
<gene>
    <name evidence="3" type="ORF">V1264_011590</name>
</gene>